<dbReference type="CDD" id="cd02440">
    <property type="entry name" value="AdoMet_MTases"/>
    <property type="match status" value="1"/>
</dbReference>
<dbReference type="GO" id="GO:0032259">
    <property type="term" value="P:methylation"/>
    <property type="evidence" value="ECO:0007669"/>
    <property type="project" value="UniProtKB-KW"/>
</dbReference>
<keyword evidence="5" id="KW-0238">DNA-binding</keyword>
<dbReference type="SUPFAM" id="SSF116734">
    <property type="entry name" value="DNA methylase specificity domain"/>
    <property type="match status" value="1"/>
</dbReference>
<name>A0A7X1XJL6_9PSED</name>
<evidence type="ECO:0000256" key="1">
    <source>
        <dbReference type="ARBA" id="ARBA00006594"/>
    </source>
</evidence>
<evidence type="ECO:0000313" key="8">
    <source>
        <dbReference type="Proteomes" id="UP000489190"/>
    </source>
</evidence>
<dbReference type="GO" id="GO:0003677">
    <property type="term" value="F:DNA binding"/>
    <property type="evidence" value="ECO:0007669"/>
    <property type="project" value="UniProtKB-KW"/>
</dbReference>
<dbReference type="SUPFAM" id="SSF53335">
    <property type="entry name" value="S-adenosyl-L-methionine-dependent methyltransferases"/>
    <property type="match status" value="1"/>
</dbReference>
<keyword evidence="3" id="KW-0808">Transferase</keyword>
<proteinExistence type="inferred from homology"/>
<comment type="caution">
    <text evidence="7">The sequence shown here is derived from an EMBL/GenBank/DDBJ whole genome shotgun (WGS) entry which is preliminary data.</text>
</comment>
<dbReference type="PROSITE" id="PS00092">
    <property type="entry name" value="N6_MTASE"/>
    <property type="match status" value="1"/>
</dbReference>
<dbReference type="EMBL" id="WIWI01000158">
    <property type="protein sequence ID" value="MQT92801.1"/>
    <property type="molecule type" value="Genomic_DNA"/>
</dbReference>
<gene>
    <name evidence="7" type="ORF">GHO39_27355</name>
</gene>
<dbReference type="AlphaFoldDB" id="A0A7X1XJL6"/>
<dbReference type="InterPro" id="IPR002052">
    <property type="entry name" value="DNA_methylase_N6_adenine_CS"/>
</dbReference>
<dbReference type="GO" id="GO:0009007">
    <property type="term" value="F:site-specific DNA-methyltransferase (adenine-specific) activity"/>
    <property type="evidence" value="ECO:0007669"/>
    <property type="project" value="UniProtKB-EC"/>
</dbReference>
<dbReference type="InterPro" id="IPR029063">
    <property type="entry name" value="SAM-dependent_MTases_sf"/>
</dbReference>
<evidence type="ECO:0000313" key="7">
    <source>
        <dbReference type="EMBL" id="MQT92801.1"/>
    </source>
</evidence>
<feature type="domain" description="DNA methylase adenine-specific" evidence="6">
    <location>
        <begin position="90"/>
        <end position="209"/>
    </location>
</feature>
<dbReference type="PANTHER" id="PTHR33841">
    <property type="entry name" value="DNA METHYLTRANSFERASE YEEA-RELATED"/>
    <property type="match status" value="1"/>
</dbReference>
<evidence type="ECO:0000256" key="3">
    <source>
        <dbReference type="ARBA" id="ARBA00022679"/>
    </source>
</evidence>
<dbReference type="InterPro" id="IPR044946">
    <property type="entry name" value="Restrct_endonuc_typeI_TRD_sf"/>
</dbReference>
<dbReference type="InterPro" id="IPR003356">
    <property type="entry name" value="DNA_methylase_A-5"/>
</dbReference>
<protein>
    <submittedName>
        <fullName evidence="7">N-6 DNA methylase</fullName>
    </submittedName>
</protein>
<dbReference type="PANTHER" id="PTHR33841:SF4">
    <property type="entry name" value="RESTRICTION MODIFICATION SYSTEM DNA SPECIFICITY DOMAIN"/>
    <property type="match status" value="1"/>
</dbReference>
<dbReference type="GO" id="GO:0009307">
    <property type="term" value="P:DNA restriction-modification system"/>
    <property type="evidence" value="ECO:0007669"/>
    <property type="project" value="UniProtKB-KW"/>
</dbReference>
<dbReference type="Gene3D" id="3.40.50.150">
    <property type="entry name" value="Vaccinia Virus protein VP39"/>
    <property type="match status" value="1"/>
</dbReference>
<organism evidence="7 8">
    <name type="scientific">Pseudomonas helleri</name>
    <dbReference type="NCBI Taxonomy" id="1608996"/>
    <lineage>
        <taxon>Bacteria</taxon>
        <taxon>Pseudomonadati</taxon>
        <taxon>Pseudomonadota</taxon>
        <taxon>Gammaproteobacteria</taxon>
        <taxon>Pseudomonadales</taxon>
        <taxon>Pseudomonadaceae</taxon>
        <taxon>Pseudomonas</taxon>
    </lineage>
</organism>
<dbReference type="InterPro" id="IPR050953">
    <property type="entry name" value="N4_N6_ade-DNA_methylase"/>
</dbReference>
<comment type="similarity">
    <text evidence="1">Belongs to the N(4)/N(6)-methyltransferase family.</text>
</comment>
<dbReference type="Proteomes" id="UP000489190">
    <property type="component" value="Unassembled WGS sequence"/>
</dbReference>
<evidence type="ECO:0000256" key="4">
    <source>
        <dbReference type="ARBA" id="ARBA00022747"/>
    </source>
</evidence>
<dbReference type="Gene3D" id="3.90.220.20">
    <property type="entry name" value="DNA methylase specificity domains"/>
    <property type="match status" value="1"/>
</dbReference>
<sequence>MQARSEISSFLIEQFDITSPVRLLDLGAGSGSLSGAAKTRWPDIKVLTVDIDPKVDLPNTSARQLSDEFSHEHFVIDALCENLLTVLNCTNAPIDVAVCNPPFITPKWRNEFSEILEDAGFLDCLPFPADVDAGLLFLAQNLRLMSENATLGIILPDSLITARKYQKFRAILLSTYAITKVIQLPRGSFHHTDALASIVILQKTKKHQDFIRVYCLTRDKNLSEPLFVDVHSAAERLDYSFHFHRLHAVDVTCRKKTMLQELAVEIKRGSLSSAQIKSTGFPVLHITNIKESDIGQWLDFRSFDTEIPDDCSAIVKAKPGDILISRVGRNLESKIVGVMAGTFPVSDCVYVIRCSPDTRNTVLAQMASQKGRAWISAHAYGVAAKQLAKKELITFPVLLDEHKDV</sequence>
<accession>A0A7X1XJL6</accession>
<dbReference type="Pfam" id="PF02384">
    <property type="entry name" value="N6_Mtase"/>
    <property type="match status" value="1"/>
</dbReference>
<dbReference type="GO" id="GO:0008170">
    <property type="term" value="F:N-methyltransferase activity"/>
    <property type="evidence" value="ECO:0007669"/>
    <property type="project" value="InterPro"/>
</dbReference>
<keyword evidence="4" id="KW-0680">Restriction system</keyword>
<reference evidence="7 8" key="1">
    <citation type="submission" date="2019-10" db="EMBL/GenBank/DDBJ databases">
        <title>Evaluation of single-gene subtyping targets for Pseudomonas.</title>
        <authorList>
            <person name="Reichler S.J."/>
            <person name="Orsi R.H."/>
            <person name="Wiedmann M."/>
            <person name="Martin N.H."/>
            <person name="Murphy S.I."/>
        </authorList>
    </citation>
    <scope>NUCLEOTIDE SEQUENCE [LARGE SCALE GENOMIC DNA]</scope>
    <source>
        <strain evidence="7 8">FSL R10-3254</strain>
    </source>
</reference>
<keyword evidence="2 7" id="KW-0489">Methyltransferase</keyword>
<dbReference type="PRINTS" id="PR00507">
    <property type="entry name" value="N12N6MTFRASE"/>
</dbReference>
<evidence type="ECO:0000256" key="5">
    <source>
        <dbReference type="ARBA" id="ARBA00023125"/>
    </source>
</evidence>
<evidence type="ECO:0000259" key="6">
    <source>
        <dbReference type="Pfam" id="PF02384"/>
    </source>
</evidence>
<evidence type="ECO:0000256" key="2">
    <source>
        <dbReference type="ARBA" id="ARBA00022603"/>
    </source>
</evidence>